<keyword evidence="2" id="KW-1133">Transmembrane helix</keyword>
<keyword evidence="5" id="KW-1185">Reference proteome</keyword>
<dbReference type="AlphaFoldDB" id="A0A672H0M8"/>
<evidence type="ECO:0000256" key="1">
    <source>
        <dbReference type="ARBA" id="ARBA00005431"/>
    </source>
</evidence>
<reference evidence="4" key="2">
    <citation type="submission" date="2025-08" db="UniProtKB">
        <authorList>
            <consortium name="Ensembl"/>
        </authorList>
    </citation>
    <scope>IDENTIFICATION</scope>
</reference>
<evidence type="ECO:0000313" key="4">
    <source>
        <dbReference type="Ensembl" id="ENSSFAP00005023405.1"/>
    </source>
</evidence>
<dbReference type="SUPFAM" id="SSF81296">
    <property type="entry name" value="E set domains"/>
    <property type="match status" value="1"/>
</dbReference>
<accession>A0A672H0M8</accession>
<dbReference type="InterPro" id="IPR014756">
    <property type="entry name" value="Ig_E-set"/>
</dbReference>
<name>A0A672H0M8_SALFA</name>
<dbReference type="PANTHER" id="PTHR16165:SF9">
    <property type="entry name" value="NXPE FAMILY MEMBER 3"/>
    <property type="match status" value="1"/>
</dbReference>
<dbReference type="InterPro" id="IPR057106">
    <property type="entry name" value="NXPE4_C"/>
</dbReference>
<reference evidence="4" key="1">
    <citation type="submission" date="2019-06" db="EMBL/GenBank/DDBJ databases">
        <authorList>
            <consortium name="Wellcome Sanger Institute Data Sharing"/>
        </authorList>
    </citation>
    <scope>NUCLEOTIDE SEQUENCE [LARGE SCALE GENOMIC DNA]</scope>
</reference>
<dbReference type="Ensembl" id="ENSSFAT00005024367.1">
    <property type="protein sequence ID" value="ENSSFAP00005023405.1"/>
    <property type="gene ID" value="ENSSFAG00005012101.1"/>
</dbReference>
<gene>
    <name evidence="4" type="primary">LOC115404130</name>
</gene>
<evidence type="ECO:0000259" key="3">
    <source>
        <dbReference type="Pfam" id="PF24536"/>
    </source>
</evidence>
<feature type="transmembrane region" description="Helical" evidence="2">
    <location>
        <begin position="43"/>
        <end position="63"/>
    </location>
</feature>
<proteinExistence type="inferred from homology"/>
<comment type="similarity">
    <text evidence="1">Belongs to the NXPE family.</text>
</comment>
<evidence type="ECO:0000313" key="5">
    <source>
        <dbReference type="Proteomes" id="UP000472267"/>
    </source>
</evidence>
<dbReference type="OMA" id="HRIMSIR"/>
<reference evidence="4" key="3">
    <citation type="submission" date="2025-09" db="UniProtKB">
        <authorList>
            <consortium name="Ensembl"/>
        </authorList>
    </citation>
    <scope>IDENTIFICATION</scope>
</reference>
<organism evidence="4 5">
    <name type="scientific">Salarias fasciatus</name>
    <name type="common">Jewelled blenny</name>
    <name type="synonym">Blennius fasciatus</name>
    <dbReference type="NCBI Taxonomy" id="181472"/>
    <lineage>
        <taxon>Eukaryota</taxon>
        <taxon>Metazoa</taxon>
        <taxon>Chordata</taxon>
        <taxon>Craniata</taxon>
        <taxon>Vertebrata</taxon>
        <taxon>Euteleostomi</taxon>
        <taxon>Actinopterygii</taxon>
        <taxon>Neopterygii</taxon>
        <taxon>Teleostei</taxon>
        <taxon>Neoteleostei</taxon>
        <taxon>Acanthomorphata</taxon>
        <taxon>Ovalentaria</taxon>
        <taxon>Blenniimorphae</taxon>
        <taxon>Blenniiformes</taxon>
        <taxon>Blennioidei</taxon>
        <taxon>Blenniidae</taxon>
        <taxon>Salariinae</taxon>
        <taxon>Salarias</taxon>
    </lineage>
</organism>
<protein>
    <submittedName>
        <fullName evidence="4">Neurexophilin and PC-esterase domain family, member 3</fullName>
    </submittedName>
</protein>
<dbReference type="PANTHER" id="PTHR16165">
    <property type="entry name" value="NXPE FAMILY MEMBER"/>
    <property type="match status" value="1"/>
</dbReference>
<feature type="domain" description="NXPE C-terminal" evidence="3">
    <location>
        <begin position="359"/>
        <end position="586"/>
    </location>
</feature>
<dbReference type="Pfam" id="PF24536">
    <property type="entry name" value="NXPE4_C"/>
    <property type="match status" value="1"/>
</dbReference>
<dbReference type="GO" id="GO:0007399">
    <property type="term" value="P:nervous system development"/>
    <property type="evidence" value="ECO:0007669"/>
    <property type="project" value="UniProtKB-ARBA"/>
</dbReference>
<dbReference type="Proteomes" id="UP000472267">
    <property type="component" value="Chromosome 17"/>
</dbReference>
<keyword evidence="2" id="KW-0812">Transmembrane</keyword>
<dbReference type="InterPro" id="IPR026845">
    <property type="entry name" value="NXPH/NXPE"/>
</dbReference>
<dbReference type="InParanoid" id="A0A672H0M8"/>
<sequence>MSLFSSDQIIPRQPFWVPARPSSARTRSPRKTESIMDKAWKGLLKSGIIFLTFSLFVYILYYIDFLEFQRTPMPPFKNIRGSSDPGSNRNFCTLRPLSPEEIDEENTLLDSIAWPNVPSVPPPVSLNDTSNAALSNFVILPRPGGGSWLVGDQLEVLIKMFDFKGHPKNHGGDFLLARLHNRTLEAGVAGQVVDHLNGTYSAVFLLPWEGKSQVEITLVNPNEAIPFLDQFVGEKPNGVDFHSTFKSGSLTQTTICSVCLPPTQQPQCNYTDLNTGELWFCYKPQNLSCNARINHFVTNHKPVKAQEDILFKHGVTMNVGIPASGPAHVTVFPKMKGQLSAKTNKDIPGPAGYYYKGLWSSLSGSTVKQFNNASAISQCLKDKVVHMYGDSTIRQWIEFLSSKLSGLKLHKKHNLHHCGPYVALDDAKNIFVTFRCHGLPLRMPSLPVTELRYIANELDGITGGNNTVVVIGFWAHLTIFPIKYYIHRIMSIRKAVVRLLARAPDTRVIIRTANLKQSPHPNPHPIIFSDWPSLQRDKILRSMFQGMKVYFVDAWEMTVAHYLKHDLHPPRPIIKNMIDVVLSYICPPK</sequence>
<dbReference type="Pfam" id="PF06312">
    <property type="entry name" value="Neurexophilin"/>
    <property type="match status" value="1"/>
</dbReference>
<keyword evidence="2" id="KW-0472">Membrane</keyword>
<evidence type="ECO:0000256" key="2">
    <source>
        <dbReference type="SAM" id="Phobius"/>
    </source>
</evidence>